<gene>
    <name evidence="1" type="ORF">F6464_01995</name>
</gene>
<dbReference type="RefSeq" id="WP_151106073.1">
    <property type="nucleotide sequence ID" value="NZ_WAEM01000001.1"/>
</dbReference>
<name>A0A7J5AK67_9FLAO</name>
<reference evidence="1 2" key="1">
    <citation type="submission" date="2019-09" db="EMBL/GenBank/DDBJ databases">
        <title>Flavobacterium sp. nov., isolated from glacier ice.</title>
        <authorList>
            <person name="Liu Q."/>
        </authorList>
    </citation>
    <scope>NUCLEOTIDE SEQUENCE [LARGE SCALE GENOMIC DNA]</scope>
    <source>
        <strain evidence="1 2">NBRC 112527</strain>
    </source>
</reference>
<proteinExistence type="predicted"/>
<evidence type="ECO:0000313" key="2">
    <source>
        <dbReference type="Proteomes" id="UP000490922"/>
    </source>
</evidence>
<accession>A0A7J5AK67</accession>
<dbReference type="AlphaFoldDB" id="A0A7J5AK67"/>
<dbReference type="EMBL" id="WAEM01000001">
    <property type="protein sequence ID" value="KAB1157880.1"/>
    <property type="molecule type" value="Genomic_DNA"/>
</dbReference>
<dbReference type="OrthoDB" id="9849779at2"/>
<dbReference type="Proteomes" id="UP000490922">
    <property type="component" value="Unassembled WGS sequence"/>
</dbReference>
<keyword evidence="2" id="KW-1185">Reference proteome</keyword>
<organism evidence="1 2">
    <name type="scientific">Flavobacterium luteum</name>
    <dbReference type="NCBI Taxonomy" id="2026654"/>
    <lineage>
        <taxon>Bacteria</taxon>
        <taxon>Pseudomonadati</taxon>
        <taxon>Bacteroidota</taxon>
        <taxon>Flavobacteriia</taxon>
        <taxon>Flavobacteriales</taxon>
        <taxon>Flavobacteriaceae</taxon>
        <taxon>Flavobacterium</taxon>
    </lineage>
</organism>
<sequence>MKASKYIIIAFFISTLFNNSCSGDAFVEDIDLKFCGKCAGTGKWTVDSLDYTPCHSIKAECLAWAKKNGYSDKECILCN</sequence>
<comment type="caution">
    <text evidence="1">The sequence shown here is derived from an EMBL/GenBank/DDBJ whole genome shotgun (WGS) entry which is preliminary data.</text>
</comment>
<evidence type="ECO:0000313" key="1">
    <source>
        <dbReference type="EMBL" id="KAB1157880.1"/>
    </source>
</evidence>
<protein>
    <submittedName>
        <fullName evidence="1">Uncharacterized protein</fullName>
    </submittedName>
</protein>